<dbReference type="Proteomes" id="UP000008064">
    <property type="component" value="Unassembled WGS sequence"/>
</dbReference>
<organism>
    <name type="scientific">Serpula lacrymans var. lacrymans (strain S7.9)</name>
    <name type="common">Dry rot fungus</name>
    <dbReference type="NCBI Taxonomy" id="578457"/>
    <lineage>
        <taxon>Eukaryota</taxon>
        <taxon>Fungi</taxon>
        <taxon>Dikarya</taxon>
        <taxon>Basidiomycota</taxon>
        <taxon>Agaricomycotina</taxon>
        <taxon>Agaricomycetes</taxon>
        <taxon>Agaricomycetidae</taxon>
        <taxon>Boletales</taxon>
        <taxon>Coniophorineae</taxon>
        <taxon>Serpulaceae</taxon>
        <taxon>Serpula</taxon>
    </lineage>
</organism>
<dbReference type="RefSeq" id="XP_007318537.1">
    <property type="nucleotide sequence ID" value="XM_007318475.1"/>
</dbReference>
<evidence type="ECO:0000313" key="1">
    <source>
        <dbReference type="EMBL" id="EGO24518.1"/>
    </source>
</evidence>
<accession>F8NX43</accession>
<reference evidence="1" key="1">
    <citation type="submission" date="2011-04" db="EMBL/GenBank/DDBJ databases">
        <title>Evolution of plant cell wall degrading machinery underlies the functional diversity of forest fungi.</title>
        <authorList>
            <consortium name="US DOE Joint Genome Institute (JGI-PGF)"/>
            <person name="Eastwood D.C."/>
            <person name="Floudas D."/>
            <person name="Binder M."/>
            <person name="Majcherczyk A."/>
            <person name="Schneider P."/>
            <person name="Aerts A."/>
            <person name="Asiegbu F.O."/>
            <person name="Baker S.E."/>
            <person name="Barry K."/>
            <person name="Bendiksby M."/>
            <person name="Blumentritt M."/>
            <person name="Coutinho P.M."/>
            <person name="Cullen D."/>
            <person name="Cullen D."/>
            <person name="Gathman A."/>
            <person name="Goodell B."/>
            <person name="Henrissat B."/>
            <person name="Ihrmark K."/>
            <person name="Kauserud H."/>
            <person name="Kohler A."/>
            <person name="LaButti K."/>
            <person name="Lapidus A."/>
            <person name="Lavin J.L."/>
            <person name="Lee Y.-H."/>
            <person name="Lindquist E."/>
            <person name="Lilly W."/>
            <person name="Lucas S."/>
            <person name="Morin E."/>
            <person name="Murat C."/>
            <person name="Oguiza J.A."/>
            <person name="Park J."/>
            <person name="Pisabarro A.G."/>
            <person name="Riley R."/>
            <person name="Rosling A."/>
            <person name="Salamov A."/>
            <person name="Schmidt O."/>
            <person name="Schmutz J."/>
            <person name="Skrede I."/>
            <person name="Stenlid J."/>
            <person name="Wiebenga A."/>
            <person name="Xie X."/>
            <person name="Kues U."/>
            <person name="Hibbett D.S."/>
            <person name="Hoffmeister D."/>
            <person name="Hogberg N."/>
            <person name="Martin F."/>
            <person name="Grigoriev I.V."/>
            <person name="Watkinson S.C."/>
        </authorList>
    </citation>
    <scope>NUCLEOTIDE SEQUENCE</scope>
    <source>
        <strain evidence="1">S7.9</strain>
    </source>
</reference>
<dbReference type="GeneID" id="18810321"/>
<protein>
    <submittedName>
        <fullName evidence="1">Uncharacterized protein</fullName>
    </submittedName>
</protein>
<sequence length="144" mass="17068">MDQEIQILEWWKKERRCLERMVGSRRELRWADLGETTSTPRLQRSSTRRIQICLETINFHEKTREEMKRTKPVPSSKLHDPFDIALLASRRRHVQQFQLDFTYQLPLQHSIIDLPLFSNHGKDLGGALRQGRFAVGRLDSAKWT</sequence>
<name>F8NX43_SERL9</name>
<dbReference type="HOGENOM" id="CLU_1797640_0_0_1"/>
<proteinExistence type="predicted"/>
<dbReference type="KEGG" id="sla:SERLADRAFT_369771"/>
<dbReference type="AlphaFoldDB" id="F8NX43"/>
<dbReference type="EMBL" id="GL945434">
    <property type="protein sequence ID" value="EGO24518.1"/>
    <property type="molecule type" value="Genomic_DNA"/>
</dbReference>
<gene>
    <name evidence="1" type="ORF">SERLADRAFT_369771</name>
</gene>